<sequence length="496" mass="52839">MTTRPQDHGNTALALLARAAAGGEAPPRDVIDAVPPDALARATLLAHRRGHDDTATLLLAHLSRRAPDLFARTFPQTITTGDRLRALVRHIRSGAAGRTSLGTRPKAMLRDWIDRATVGDLLLAAIGTAPSLADIIRMVHPRPATPERAALYRWLIGRRTDPATLPADLQALIAFRDNPAGDPPDLPLDLFLPVTQYDTPWQGLAPAQWATIARRLPVADLARRANLLHRKGAFTDPDTLAQAAARLSDPAAIRAAGLGPVRLFALLRALDADAPAALHAAMQTAALAALDAAPATTGAFLLCADASMAMTRRATAARRGAITALHGHEALDLLTAALTRGNRDARLMPFTDTAFDITRPTEGPLPTRAKSLAAVRKGGSNAAIPLMALATMRKTIDTIVLVTANTAWGGTVTDKDAMATAWQRIRAHNPRARLLCLRLRPDMPEPLPLTLPDGPDVLHLTGFSDAVLDRIRDFLAGRDETAYLTGDDATPGGMRG</sequence>
<dbReference type="PROSITE" id="PS50988">
    <property type="entry name" value="TROVE"/>
    <property type="match status" value="1"/>
</dbReference>
<keyword evidence="5" id="KW-0694">RNA-binding</keyword>
<evidence type="ECO:0000259" key="7">
    <source>
        <dbReference type="PROSITE" id="PS50988"/>
    </source>
</evidence>
<keyword evidence="9" id="KW-1185">Reference proteome</keyword>
<dbReference type="SUPFAM" id="SSF53300">
    <property type="entry name" value="vWA-like"/>
    <property type="match status" value="1"/>
</dbReference>
<dbReference type="InterPro" id="IPR040322">
    <property type="entry name" value="TROVE2"/>
</dbReference>
<keyword evidence="3" id="KW-0963">Cytoplasm</keyword>
<name>A0ABS6J0B1_9RHOB</name>
<dbReference type="InterPro" id="IPR037214">
    <property type="entry name" value="TROVE_dom_sf"/>
</dbReference>
<keyword evidence="4" id="KW-0479">Metal-binding</keyword>
<gene>
    <name evidence="8" type="ORF">GU927_004975</name>
</gene>
<dbReference type="InterPro" id="IPR036465">
    <property type="entry name" value="vWFA_dom_sf"/>
</dbReference>
<evidence type="ECO:0000313" key="9">
    <source>
        <dbReference type="Proteomes" id="UP000731907"/>
    </source>
</evidence>
<comment type="subcellular location">
    <subcellularLocation>
        <location evidence="1">Cytoplasm</location>
    </subcellularLocation>
</comment>
<evidence type="ECO:0000256" key="5">
    <source>
        <dbReference type="ARBA" id="ARBA00022884"/>
    </source>
</evidence>
<dbReference type="SUPFAM" id="SSF140864">
    <property type="entry name" value="TROVE domain-like"/>
    <property type="match status" value="1"/>
</dbReference>
<dbReference type="RefSeq" id="WP_161761251.1">
    <property type="nucleotide sequence ID" value="NZ_JAAATX020000003.1"/>
</dbReference>
<proteinExistence type="inferred from homology"/>
<dbReference type="Gene3D" id="3.40.50.410">
    <property type="entry name" value="von Willebrand factor, type A domain"/>
    <property type="match status" value="1"/>
</dbReference>
<comment type="caution">
    <text evidence="8">The sequence shown here is derived from an EMBL/GenBank/DDBJ whole genome shotgun (WGS) entry which is preliminary data.</text>
</comment>
<feature type="domain" description="TROVE" evidence="7">
    <location>
        <begin position="1"/>
        <end position="298"/>
    </location>
</feature>
<evidence type="ECO:0000256" key="2">
    <source>
        <dbReference type="ARBA" id="ARBA00007814"/>
    </source>
</evidence>
<evidence type="ECO:0000256" key="3">
    <source>
        <dbReference type="ARBA" id="ARBA00022490"/>
    </source>
</evidence>
<evidence type="ECO:0000256" key="4">
    <source>
        <dbReference type="ARBA" id="ARBA00022723"/>
    </source>
</evidence>
<dbReference type="Proteomes" id="UP000731907">
    <property type="component" value="Unassembled WGS sequence"/>
</dbReference>
<dbReference type="PANTHER" id="PTHR14202">
    <property type="entry name" value="60 KDA RIBONUCLEOPROTEIN SSA/RO"/>
    <property type="match status" value="1"/>
</dbReference>
<dbReference type="EMBL" id="JAAATX020000003">
    <property type="protein sequence ID" value="MBU9697196.1"/>
    <property type="molecule type" value="Genomic_DNA"/>
</dbReference>
<dbReference type="InterPro" id="IPR008858">
    <property type="entry name" value="TROVE_dom"/>
</dbReference>
<comment type="similarity">
    <text evidence="2">Belongs to the Ro 60 kDa family.</text>
</comment>
<evidence type="ECO:0000256" key="1">
    <source>
        <dbReference type="ARBA" id="ARBA00004496"/>
    </source>
</evidence>
<keyword evidence="6" id="KW-0687">Ribonucleoprotein</keyword>
<dbReference type="PANTHER" id="PTHR14202:SF0">
    <property type="entry name" value="RNA-BINDING PROTEIN RO60"/>
    <property type="match status" value="1"/>
</dbReference>
<evidence type="ECO:0000256" key="6">
    <source>
        <dbReference type="ARBA" id="ARBA00023274"/>
    </source>
</evidence>
<protein>
    <recommendedName>
        <fullName evidence="7">TROVE domain-containing protein</fullName>
    </recommendedName>
</protein>
<dbReference type="InterPro" id="IPR056800">
    <property type="entry name" value="vWA_Ro60"/>
</dbReference>
<accession>A0ABS6J0B1</accession>
<evidence type="ECO:0000313" key="8">
    <source>
        <dbReference type="EMBL" id="MBU9697196.1"/>
    </source>
</evidence>
<organism evidence="8 9">
    <name type="scientific">Paragemmobacter amnigenus</name>
    <dbReference type="NCBI Taxonomy" id="2852097"/>
    <lineage>
        <taxon>Bacteria</taxon>
        <taxon>Pseudomonadati</taxon>
        <taxon>Pseudomonadota</taxon>
        <taxon>Alphaproteobacteria</taxon>
        <taxon>Rhodobacterales</taxon>
        <taxon>Paracoccaceae</taxon>
        <taxon>Paragemmobacter</taxon>
    </lineage>
</organism>
<reference evidence="8 9" key="1">
    <citation type="submission" date="2021-06" db="EMBL/GenBank/DDBJ databases">
        <title>Rhodobacteraceae bacterium strain HSP-20.</title>
        <authorList>
            <person name="Chen W.-M."/>
        </authorList>
    </citation>
    <scope>NUCLEOTIDE SEQUENCE [LARGE SCALE GENOMIC DNA]</scope>
    <source>
        <strain evidence="8 9">HSP-20</strain>
    </source>
</reference>
<dbReference type="Pfam" id="PF25045">
    <property type="entry name" value="vWA_Ro60"/>
    <property type="match status" value="1"/>
</dbReference>